<evidence type="ECO:0000313" key="3">
    <source>
        <dbReference type="Proteomes" id="UP000010880"/>
    </source>
</evidence>
<keyword evidence="3" id="KW-1185">Reference proteome</keyword>
<name>L0KA29_HALHC</name>
<dbReference type="RefSeq" id="WP_015327567.1">
    <property type="nucleotide sequence ID" value="NC_019978.1"/>
</dbReference>
<keyword evidence="1" id="KW-0472">Membrane</keyword>
<dbReference type="KEGG" id="hhl:Halha_1943"/>
<evidence type="ECO:0000313" key="2">
    <source>
        <dbReference type="EMBL" id="AGB41851.1"/>
    </source>
</evidence>
<feature type="transmembrane region" description="Helical" evidence="1">
    <location>
        <begin position="7"/>
        <end position="25"/>
    </location>
</feature>
<gene>
    <name evidence="2" type="ordered locus">Halha_1943</name>
</gene>
<reference evidence="3" key="1">
    <citation type="submission" date="2012-02" db="EMBL/GenBank/DDBJ databases">
        <title>The complete genome of Halobacteroides halobius DSM 5150.</title>
        <authorList>
            <person name="Lucas S."/>
            <person name="Copeland A."/>
            <person name="Lapidus A."/>
            <person name="Glavina del Rio T."/>
            <person name="Dalin E."/>
            <person name="Tice H."/>
            <person name="Bruce D."/>
            <person name="Goodwin L."/>
            <person name="Pitluck S."/>
            <person name="Peters L."/>
            <person name="Mikhailova N."/>
            <person name="Gu W."/>
            <person name="Kyrpides N."/>
            <person name="Mavromatis K."/>
            <person name="Ivanova N."/>
            <person name="Brettin T."/>
            <person name="Detter J.C."/>
            <person name="Han C."/>
            <person name="Larimer F."/>
            <person name="Land M."/>
            <person name="Hauser L."/>
            <person name="Markowitz V."/>
            <person name="Cheng J.-F."/>
            <person name="Hugenholtz P."/>
            <person name="Woyke T."/>
            <person name="Wu D."/>
            <person name="Tindall B."/>
            <person name="Pomrenke H."/>
            <person name="Brambilla E."/>
            <person name="Klenk H.-P."/>
            <person name="Eisen J.A."/>
        </authorList>
    </citation>
    <scope>NUCLEOTIDE SEQUENCE [LARGE SCALE GENOMIC DNA]</scope>
    <source>
        <strain evidence="3">ATCC 35273 / DSM 5150 / MD-1</strain>
    </source>
</reference>
<evidence type="ECO:0000256" key="1">
    <source>
        <dbReference type="SAM" id="Phobius"/>
    </source>
</evidence>
<protein>
    <submittedName>
        <fullName evidence="2">Uncharacterized protein</fullName>
    </submittedName>
</protein>
<sequence>MKKIGYLVPFLFAIIYVVFIIKFDFFEDNEIAHLGLLFFVIVISNLITNFILKKFKFITYYYI</sequence>
<proteinExistence type="predicted"/>
<dbReference type="STRING" id="748449.Halha_1943"/>
<keyword evidence="1" id="KW-0812">Transmembrane</keyword>
<dbReference type="EMBL" id="CP003359">
    <property type="protein sequence ID" value="AGB41851.1"/>
    <property type="molecule type" value="Genomic_DNA"/>
</dbReference>
<dbReference type="Proteomes" id="UP000010880">
    <property type="component" value="Chromosome"/>
</dbReference>
<dbReference type="HOGENOM" id="CLU_2879650_0_0_9"/>
<dbReference type="AlphaFoldDB" id="L0KA29"/>
<organism evidence="2 3">
    <name type="scientific">Halobacteroides halobius (strain ATCC 35273 / DSM 5150 / MD-1)</name>
    <dbReference type="NCBI Taxonomy" id="748449"/>
    <lineage>
        <taxon>Bacteria</taxon>
        <taxon>Bacillati</taxon>
        <taxon>Bacillota</taxon>
        <taxon>Clostridia</taxon>
        <taxon>Halanaerobiales</taxon>
        <taxon>Halobacteroidaceae</taxon>
        <taxon>Halobacteroides</taxon>
    </lineage>
</organism>
<accession>L0KA29</accession>
<feature type="transmembrane region" description="Helical" evidence="1">
    <location>
        <begin position="31"/>
        <end position="52"/>
    </location>
</feature>
<keyword evidence="1" id="KW-1133">Transmembrane helix</keyword>